<dbReference type="InterPro" id="IPR015943">
    <property type="entry name" value="WD40/YVTN_repeat-like_dom_sf"/>
</dbReference>
<keyword evidence="2" id="KW-0677">Repeat</keyword>
<accession>A0A2P2K6K9</accession>
<dbReference type="SMART" id="SM00320">
    <property type="entry name" value="WD40"/>
    <property type="match status" value="3"/>
</dbReference>
<dbReference type="EMBL" id="GGEC01020874">
    <property type="protein sequence ID" value="MBX01358.1"/>
    <property type="molecule type" value="Transcribed_RNA"/>
</dbReference>
<dbReference type="Gene3D" id="2.130.10.10">
    <property type="entry name" value="YVTN repeat-like/Quinoprotein amine dehydrogenase"/>
    <property type="match status" value="1"/>
</dbReference>
<organism evidence="4">
    <name type="scientific">Rhizophora mucronata</name>
    <name type="common">Asiatic mangrove</name>
    <dbReference type="NCBI Taxonomy" id="61149"/>
    <lineage>
        <taxon>Eukaryota</taxon>
        <taxon>Viridiplantae</taxon>
        <taxon>Streptophyta</taxon>
        <taxon>Embryophyta</taxon>
        <taxon>Tracheophyta</taxon>
        <taxon>Spermatophyta</taxon>
        <taxon>Magnoliopsida</taxon>
        <taxon>eudicotyledons</taxon>
        <taxon>Gunneridae</taxon>
        <taxon>Pentapetalae</taxon>
        <taxon>rosids</taxon>
        <taxon>fabids</taxon>
        <taxon>Malpighiales</taxon>
        <taxon>Rhizophoraceae</taxon>
        <taxon>Rhizophora</taxon>
    </lineage>
</organism>
<evidence type="ECO:0000256" key="2">
    <source>
        <dbReference type="ARBA" id="ARBA00022737"/>
    </source>
</evidence>
<dbReference type="Pfam" id="PF00400">
    <property type="entry name" value="WD40"/>
    <property type="match status" value="1"/>
</dbReference>
<evidence type="ECO:0000313" key="4">
    <source>
        <dbReference type="EMBL" id="MBX01358.1"/>
    </source>
</evidence>
<dbReference type="InterPro" id="IPR001680">
    <property type="entry name" value="WD40_rpt"/>
</dbReference>
<dbReference type="InterPro" id="IPR036322">
    <property type="entry name" value="WD40_repeat_dom_sf"/>
</dbReference>
<dbReference type="PROSITE" id="PS50294">
    <property type="entry name" value="WD_REPEATS_REGION"/>
    <property type="match status" value="1"/>
</dbReference>
<dbReference type="PROSITE" id="PS00678">
    <property type="entry name" value="WD_REPEATS_1"/>
    <property type="match status" value="1"/>
</dbReference>
<dbReference type="PANTHER" id="PTHR44662">
    <property type="entry name" value="WD REPEAT-CONTAINING PROTEIN 81"/>
    <property type="match status" value="1"/>
</dbReference>
<feature type="repeat" description="WD" evidence="3">
    <location>
        <begin position="114"/>
        <end position="147"/>
    </location>
</feature>
<dbReference type="PANTHER" id="PTHR44662:SF1">
    <property type="entry name" value="WD REPEAT-CONTAINING PROTEIN 81"/>
    <property type="match status" value="1"/>
</dbReference>
<proteinExistence type="predicted"/>
<name>A0A2P2K6K9_RHIMU</name>
<evidence type="ECO:0000256" key="1">
    <source>
        <dbReference type="ARBA" id="ARBA00022574"/>
    </source>
</evidence>
<reference evidence="4" key="1">
    <citation type="submission" date="2018-02" db="EMBL/GenBank/DDBJ databases">
        <title>Rhizophora mucronata_Transcriptome.</title>
        <authorList>
            <person name="Meera S.P."/>
            <person name="Sreeshan A."/>
            <person name="Augustine A."/>
        </authorList>
    </citation>
    <scope>NUCLEOTIDE SEQUENCE</scope>
    <source>
        <tissue evidence="4">Leaf</tissue>
    </source>
</reference>
<dbReference type="AlphaFoldDB" id="A0A2P2K6K9"/>
<dbReference type="InterPro" id="IPR052651">
    <property type="entry name" value="WDR81"/>
</dbReference>
<dbReference type="SUPFAM" id="SSF50978">
    <property type="entry name" value="WD40 repeat-like"/>
    <property type="match status" value="1"/>
</dbReference>
<evidence type="ECO:0000256" key="3">
    <source>
        <dbReference type="PROSITE-ProRule" id="PRU00221"/>
    </source>
</evidence>
<dbReference type="PROSITE" id="PS50082">
    <property type="entry name" value="WD_REPEATS_2"/>
    <property type="match status" value="1"/>
</dbReference>
<protein>
    <submittedName>
        <fullName evidence="4">Neurobeachin</fullName>
    </submittedName>
</protein>
<sequence length="242" mass="26193">MLNSNTLSSGLLTSGFDGSLYTCMHHLVYPDMLVVGTGNGSLRFIDVAQGQKLHLWRGESVESGFPSLVSAICSCGSDKMPAQGAFASHLIAAGLSSGHCRLFDSRSGNTVAFWRAHGGYVTKLAAPEDHLLLSSSLDRTLRIWDLRRNFPPQPIVYKGHTDGISGFSVWGQDIISISRNKIGLSTLSRSSEEDGEQQIIPQKLYMADHGGKNLSVLSSICILPFSRLLVVGTEDGHLRICC</sequence>
<keyword evidence="1 3" id="KW-0853">WD repeat</keyword>
<dbReference type="InterPro" id="IPR019775">
    <property type="entry name" value="WD40_repeat_CS"/>
</dbReference>